<dbReference type="InterPro" id="IPR036397">
    <property type="entry name" value="RNaseH_sf"/>
</dbReference>
<dbReference type="GO" id="GO:0015074">
    <property type="term" value="P:DNA integration"/>
    <property type="evidence" value="ECO:0007669"/>
    <property type="project" value="InterPro"/>
</dbReference>
<dbReference type="InterPro" id="IPR043502">
    <property type="entry name" value="DNA/RNA_pol_sf"/>
</dbReference>
<name>A0A9Q3FGI5_9BASI</name>
<dbReference type="PROSITE" id="PS50994">
    <property type="entry name" value="INTEGRASE"/>
    <property type="match status" value="1"/>
</dbReference>
<comment type="caution">
    <text evidence="4">The sequence shown here is derived from an EMBL/GenBank/DDBJ whole genome shotgun (WGS) entry which is preliminary data.</text>
</comment>
<evidence type="ECO:0000313" key="5">
    <source>
        <dbReference type="Proteomes" id="UP000765509"/>
    </source>
</evidence>
<dbReference type="CDD" id="cd09272">
    <property type="entry name" value="RNase_HI_RT_Ty1"/>
    <property type="match status" value="1"/>
</dbReference>
<dbReference type="InterPro" id="IPR001584">
    <property type="entry name" value="Integrase_cat-core"/>
</dbReference>
<dbReference type="OrthoDB" id="413361at2759"/>
<evidence type="ECO:0000313" key="4">
    <source>
        <dbReference type="EMBL" id="MBW0536871.1"/>
    </source>
</evidence>
<keyword evidence="1" id="KW-0064">Aspartyl protease</keyword>
<evidence type="ECO:0000256" key="1">
    <source>
        <dbReference type="ARBA" id="ARBA00022750"/>
    </source>
</evidence>
<dbReference type="SUPFAM" id="SSF56672">
    <property type="entry name" value="DNA/RNA polymerases"/>
    <property type="match status" value="1"/>
</dbReference>
<proteinExistence type="predicted"/>
<dbReference type="GO" id="GO:0005634">
    <property type="term" value="C:nucleus"/>
    <property type="evidence" value="ECO:0007669"/>
    <property type="project" value="UniProtKB-ARBA"/>
</dbReference>
<keyword evidence="5" id="KW-1185">Reference proteome</keyword>
<dbReference type="AlphaFoldDB" id="A0A9Q3FGI5"/>
<dbReference type="Gene3D" id="3.30.420.10">
    <property type="entry name" value="Ribonuclease H-like superfamily/Ribonuclease H"/>
    <property type="match status" value="1"/>
</dbReference>
<protein>
    <recommendedName>
        <fullName evidence="3">Integrase catalytic domain-containing protein</fullName>
    </recommendedName>
</protein>
<dbReference type="InterPro" id="IPR012337">
    <property type="entry name" value="RNaseH-like_sf"/>
</dbReference>
<sequence>MDWVAIAYKGNLDDFIKKCRKALVDLASVNIKIPPDVLSYMILGKLCDHTSMYHLADSLAMSTEATENPTVTLNRLQNYARHLGSKQKDPVEEQSNTALLTNSSSHPSKLVYYCANGVHNPLNTTHKPSRCYIEFPHLRPKKKEKDNQSPSTHLSSTQALVTSTGIKNQERLIIIDSAATHHMFSDKSMFINLKRSAPFLVSTGDPTSNLFGKGIGSVNVMVEGKTLTLENCIYVPKISHNIISLLELFKSSITIEKLASDRFVIKQSNKEILSGKISNRLMTVLHQPAKALVSIGALWHQRLGHPSHQSMKTLGLPSSHAPCEICLTGKSSLLSFPGSFDKVQHSLDCIHLDVVGPINPSSNTGFKYFLTIVDQFTSFKSVMFLKAKSEAFDEFVKWKTFSENFHNTKIKRLVSDKGGEFENERFRNLAASCGFIHTFSPTATPEHNGFAERANRTILDKARCNKSPFFLWAAKLPRLKRLRTFGCKAFILIRKKDRDWKLAPTSEEGVLLGFENDNSSYRILRLIVNENHDSPSDGHETIAQESPSPCVAEQPDQVVIPENPRRIRVIGPRHPTLIRGDVDKANILPFPRRPKALISMENAIERELKMMKDLEVWEVVKLEPHHKVVGTTWVFKKKKNITAEQSEYKAQLCAQGFAQTLGEDYSKTFAPTGRMHSLRTLIAFLVTNALKFQQLDIRSVFLNAKLEEDVYLGIPQGLNLDKKSHCLKLKKAIYGLKQAPLAWYKRLTTWLLNVGFTSSLSDPCVFHRLTESPIWLFFHVDDIAVFGKDVIPFKNQLKSEFDVKDIGDAELMLGIKVIQIPEGLVLSQAHYIESLLVLYGMENCRPVVTPMVPGLHLTEASLDQQEAFKNLKVNYRSAVGSLSYLSTATRPDISFAVSSLSQFLELPGIEHWKAFLHVLRYLRGTAQQSLVYHGGKEKGVQSYSDANWGNCPQTRRSITGFVITFNGCLVVWKTRKQPTVSLSTAEAEYKALTDLTTELLWLRQFIKELSLGLINFPIDVFSDNQACINTANSDSNSNNRRMKHVEIQLHFIREVINQKKIRVTYVPTHDMLADFMTKSVGRTALNRCLGALHVLCLRARGDVEINTTDE</sequence>
<dbReference type="SUPFAM" id="SSF53098">
    <property type="entry name" value="Ribonuclease H-like"/>
    <property type="match status" value="1"/>
</dbReference>
<reference evidence="4" key="1">
    <citation type="submission" date="2021-03" db="EMBL/GenBank/DDBJ databases">
        <title>Draft genome sequence of rust myrtle Austropuccinia psidii MF-1, a brazilian biotype.</title>
        <authorList>
            <person name="Quecine M.C."/>
            <person name="Pachon D.M.R."/>
            <person name="Bonatelli M.L."/>
            <person name="Correr F.H."/>
            <person name="Franceschini L.M."/>
            <person name="Leite T.F."/>
            <person name="Margarido G.R.A."/>
            <person name="Almeida C.A."/>
            <person name="Ferrarezi J.A."/>
            <person name="Labate C.A."/>
        </authorList>
    </citation>
    <scope>NUCLEOTIDE SEQUENCE</scope>
    <source>
        <strain evidence="4">MF-1</strain>
    </source>
</reference>
<keyword evidence="2" id="KW-0694">RNA-binding</keyword>
<dbReference type="EMBL" id="AVOT02041521">
    <property type="protein sequence ID" value="MBW0536871.1"/>
    <property type="molecule type" value="Genomic_DNA"/>
</dbReference>
<dbReference type="InterPro" id="IPR054722">
    <property type="entry name" value="PolX-like_BBD"/>
</dbReference>
<dbReference type="Pfam" id="PF07727">
    <property type="entry name" value="RVT_2"/>
    <property type="match status" value="1"/>
</dbReference>
<dbReference type="PANTHER" id="PTHR11439:SF440">
    <property type="entry name" value="INTEGRASE CATALYTIC DOMAIN-CONTAINING PROTEIN"/>
    <property type="match status" value="1"/>
</dbReference>
<organism evidence="4 5">
    <name type="scientific">Austropuccinia psidii MF-1</name>
    <dbReference type="NCBI Taxonomy" id="1389203"/>
    <lineage>
        <taxon>Eukaryota</taxon>
        <taxon>Fungi</taxon>
        <taxon>Dikarya</taxon>
        <taxon>Basidiomycota</taxon>
        <taxon>Pucciniomycotina</taxon>
        <taxon>Pucciniomycetes</taxon>
        <taxon>Pucciniales</taxon>
        <taxon>Sphaerophragmiaceae</taxon>
        <taxon>Austropuccinia</taxon>
    </lineage>
</organism>
<dbReference type="InterPro" id="IPR025724">
    <property type="entry name" value="GAG-pre-integrase_dom"/>
</dbReference>
<dbReference type="PANTHER" id="PTHR11439">
    <property type="entry name" value="GAG-POL-RELATED RETROTRANSPOSON"/>
    <property type="match status" value="1"/>
</dbReference>
<keyword evidence="1" id="KW-0378">Hydrolase</keyword>
<dbReference type="InterPro" id="IPR013103">
    <property type="entry name" value="RVT_2"/>
</dbReference>
<dbReference type="GO" id="GO:0003723">
    <property type="term" value="F:RNA binding"/>
    <property type="evidence" value="ECO:0007669"/>
    <property type="project" value="UniProtKB-KW"/>
</dbReference>
<keyword evidence="1" id="KW-0645">Protease</keyword>
<dbReference type="Pfam" id="PF22936">
    <property type="entry name" value="Pol_BBD"/>
    <property type="match status" value="1"/>
</dbReference>
<dbReference type="GO" id="GO:0004190">
    <property type="term" value="F:aspartic-type endopeptidase activity"/>
    <property type="evidence" value="ECO:0007669"/>
    <property type="project" value="UniProtKB-KW"/>
</dbReference>
<dbReference type="Pfam" id="PF13976">
    <property type="entry name" value="gag_pre-integrs"/>
    <property type="match status" value="1"/>
</dbReference>
<accession>A0A9Q3FGI5</accession>
<evidence type="ECO:0000259" key="3">
    <source>
        <dbReference type="PROSITE" id="PS50994"/>
    </source>
</evidence>
<gene>
    <name evidence="4" type="ORF">O181_076586</name>
</gene>
<dbReference type="Proteomes" id="UP000765509">
    <property type="component" value="Unassembled WGS sequence"/>
</dbReference>
<feature type="domain" description="Integrase catalytic" evidence="3">
    <location>
        <begin position="333"/>
        <end position="458"/>
    </location>
</feature>
<evidence type="ECO:0000256" key="2">
    <source>
        <dbReference type="ARBA" id="ARBA00022884"/>
    </source>
</evidence>